<name>A0A8J2MWE7_COTCN</name>
<protein>
    <recommendedName>
        <fullName evidence="2">HTH psq-type domain-containing protein</fullName>
    </recommendedName>
</protein>
<comment type="caution">
    <text evidence="3">The sequence shown here is derived from an EMBL/GenBank/DDBJ whole genome shotgun (WGS) entry which is preliminary data.</text>
</comment>
<dbReference type="AlphaFoldDB" id="A0A8J2MWE7"/>
<reference evidence="3" key="1">
    <citation type="submission" date="2021-04" db="EMBL/GenBank/DDBJ databases">
        <authorList>
            <person name="Chebbi M.A.C M."/>
        </authorList>
    </citation>
    <scope>NUCLEOTIDE SEQUENCE</scope>
</reference>
<dbReference type="SUPFAM" id="SSF46689">
    <property type="entry name" value="Homeodomain-like"/>
    <property type="match status" value="1"/>
</dbReference>
<organism evidence="3 4">
    <name type="scientific">Cotesia congregata</name>
    <name type="common">Parasitoid wasp</name>
    <name type="synonym">Apanteles congregatus</name>
    <dbReference type="NCBI Taxonomy" id="51543"/>
    <lineage>
        <taxon>Eukaryota</taxon>
        <taxon>Metazoa</taxon>
        <taxon>Ecdysozoa</taxon>
        <taxon>Arthropoda</taxon>
        <taxon>Hexapoda</taxon>
        <taxon>Insecta</taxon>
        <taxon>Pterygota</taxon>
        <taxon>Neoptera</taxon>
        <taxon>Endopterygota</taxon>
        <taxon>Hymenoptera</taxon>
        <taxon>Apocrita</taxon>
        <taxon>Ichneumonoidea</taxon>
        <taxon>Braconidae</taxon>
        <taxon>Microgastrinae</taxon>
        <taxon>Cotesia</taxon>
    </lineage>
</organism>
<dbReference type="InterPro" id="IPR007889">
    <property type="entry name" value="HTH_Psq"/>
</dbReference>
<evidence type="ECO:0000313" key="4">
    <source>
        <dbReference type="Proteomes" id="UP000786811"/>
    </source>
</evidence>
<comment type="subcellular location">
    <subcellularLocation>
        <location evidence="1">Nucleus</location>
    </subcellularLocation>
</comment>
<dbReference type="Proteomes" id="UP000786811">
    <property type="component" value="Unassembled WGS sequence"/>
</dbReference>
<evidence type="ECO:0000313" key="3">
    <source>
        <dbReference type="EMBL" id="CAG5100687.1"/>
    </source>
</evidence>
<dbReference type="GO" id="GO:0003677">
    <property type="term" value="F:DNA binding"/>
    <property type="evidence" value="ECO:0007669"/>
    <property type="project" value="InterPro"/>
</dbReference>
<dbReference type="Pfam" id="PF05225">
    <property type="entry name" value="HTH_psq"/>
    <property type="match status" value="1"/>
</dbReference>
<sequence length="137" mass="15643">MAKAIQEVVNGTMGLKTAAKSYNVPRSTLQRRIKVFKVNSDLESSIEKRSIETVFSPTQEEELVKYLKQQESRLSGLTTKELRLLAYQLAEKNGRVKPTKDKPVLLILDGHTSHTQNLKVIDYAKKHHLRHEDQCNS</sequence>
<dbReference type="GO" id="GO:0005634">
    <property type="term" value="C:nucleus"/>
    <property type="evidence" value="ECO:0007669"/>
    <property type="project" value="UniProtKB-SubCell"/>
</dbReference>
<gene>
    <name evidence="3" type="ORF">HICCMSTLAB_LOCUS9760</name>
</gene>
<dbReference type="EMBL" id="CAJNRD030001122">
    <property type="protein sequence ID" value="CAG5100687.1"/>
    <property type="molecule type" value="Genomic_DNA"/>
</dbReference>
<proteinExistence type="predicted"/>
<dbReference type="InterPro" id="IPR009057">
    <property type="entry name" value="Homeodomain-like_sf"/>
</dbReference>
<feature type="domain" description="HTH psq-type" evidence="2">
    <location>
        <begin position="1"/>
        <end position="34"/>
    </location>
</feature>
<keyword evidence="4" id="KW-1185">Reference proteome</keyword>
<accession>A0A8J2MWE7</accession>
<dbReference type="Gene3D" id="1.10.10.60">
    <property type="entry name" value="Homeodomain-like"/>
    <property type="match status" value="1"/>
</dbReference>
<evidence type="ECO:0000259" key="2">
    <source>
        <dbReference type="Pfam" id="PF05225"/>
    </source>
</evidence>
<dbReference type="OrthoDB" id="8195605at2759"/>
<evidence type="ECO:0000256" key="1">
    <source>
        <dbReference type="ARBA" id="ARBA00004123"/>
    </source>
</evidence>